<dbReference type="SUPFAM" id="SSF56519">
    <property type="entry name" value="Penicillin binding protein dimerisation domain"/>
    <property type="match status" value="1"/>
</dbReference>
<keyword evidence="6 16" id="KW-0645">Protease</keyword>
<dbReference type="EMBL" id="CP004387">
    <property type="protein sequence ID" value="AJD47379.1"/>
    <property type="molecule type" value="Genomic_DNA"/>
</dbReference>
<dbReference type="Pfam" id="PF03717">
    <property type="entry name" value="PBP_dimer"/>
    <property type="match status" value="1"/>
</dbReference>
<evidence type="ECO:0000256" key="2">
    <source>
        <dbReference type="ARBA" id="ARBA00022475"/>
    </source>
</evidence>
<evidence type="ECO:0000256" key="10">
    <source>
        <dbReference type="ARBA" id="ARBA00022984"/>
    </source>
</evidence>
<evidence type="ECO:0000256" key="13">
    <source>
        <dbReference type="ARBA" id="ARBA00023210"/>
    </source>
</evidence>
<dbReference type="InterPro" id="IPR012338">
    <property type="entry name" value="Beta-lactam/transpept-like"/>
</dbReference>
<reference evidence="19 20" key="1">
    <citation type="journal article" date="2012" name="J. Bacteriol.">
        <title>Genome sequence of an alkane-degrading bacterium, Alcanivorax pacificus type strain W11-5, isolated from deep sea sediment.</title>
        <authorList>
            <person name="Lai Q."/>
            <person name="Shao Z."/>
        </authorList>
    </citation>
    <scope>NUCLEOTIDE SEQUENCE [LARGE SCALE GENOMIC DNA]</scope>
    <source>
        <strain evidence="19 20">W11-5</strain>
    </source>
</reference>
<evidence type="ECO:0000256" key="6">
    <source>
        <dbReference type="ARBA" id="ARBA00022670"/>
    </source>
</evidence>
<dbReference type="GO" id="GO:0043093">
    <property type="term" value="P:FtsZ-dependent cytokinesis"/>
    <property type="evidence" value="ECO:0007669"/>
    <property type="project" value="UniProtKB-UniRule"/>
</dbReference>
<keyword evidence="20" id="KW-1185">Reference proteome</keyword>
<keyword evidence="11 16" id="KW-1133">Transmembrane helix</keyword>
<dbReference type="UniPathway" id="UPA00219"/>
<feature type="domain" description="Penicillin-binding protein transpeptidase" evidence="17">
    <location>
        <begin position="231"/>
        <end position="527"/>
    </location>
</feature>
<keyword evidence="12 16" id="KW-0472">Membrane</keyword>
<evidence type="ECO:0000256" key="7">
    <source>
        <dbReference type="ARBA" id="ARBA00022692"/>
    </source>
</evidence>
<evidence type="ECO:0000256" key="5">
    <source>
        <dbReference type="ARBA" id="ARBA00022645"/>
    </source>
</evidence>
<keyword evidence="9 16" id="KW-0133">Cell shape</keyword>
<dbReference type="GO" id="GO:0009002">
    <property type="term" value="F:serine-type D-Ala-D-Ala carboxypeptidase activity"/>
    <property type="evidence" value="ECO:0007669"/>
    <property type="project" value="UniProtKB-UniRule"/>
</dbReference>
<dbReference type="InterPro" id="IPR005311">
    <property type="entry name" value="PBP_dimer"/>
</dbReference>
<dbReference type="HOGENOM" id="CLU_009289_6_2_6"/>
<dbReference type="PANTHER" id="PTHR30627:SF1">
    <property type="entry name" value="PEPTIDOGLYCAN D,D-TRANSPEPTIDASE FTSI"/>
    <property type="match status" value="1"/>
</dbReference>
<feature type="active site" description="Acyl-ester intermediate" evidence="16">
    <location>
        <position position="278"/>
    </location>
</feature>
<evidence type="ECO:0000256" key="9">
    <source>
        <dbReference type="ARBA" id="ARBA00022960"/>
    </source>
</evidence>
<dbReference type="KEGG" id="apac:S7S_04785"/>
<comment type="catalytic activity">
    <reaction evidence="16">
        <text>Preferential cleavage: (Ac)2-L-Lys-D-Ala-|-D-Ala. Also transpeptidation of peptidyl-alanyl moieties that are N-acyl substituents of D-alanine.</text>
        <dbReference type="EC" id="3.4.16.4"/>
    </reaction>
</comment>
<dbReference type="Gene3D" id="3.90.1310.10">
    <property type="entry name" value="Penicillin-binding protein 2a (Domain 2)"/>
    <property type="match status" value="1"/>
</dbReference>
<accession>A0A0B4XGX9</accession>
<evidence type="ECO:0000256" key="12">
    <source>
        <dbReference type="ARBA" id="ARBA00023136"/>
    </source>
</evidence>
<keyword evidence="3 16" id="KW-0997">Cell inner membrane</keyword>
<name>A0A0B4XGX9_9GAMM</name>
<dbReference type="GO" id="GO:0008955">
    <property type="term" value="F:peptidoglycan glycosyltransferase activity"/>
    <property type="evidence" value="ECO:0007669"/>
    <property type="project" value="InterPro"/>
</dbReference>
<evidence type="ECO:0000313" key="19">
    <source>
        <dbReference type="EMBL" id="AJD47379.1"/>
    </source>
</evidence>
<evidence type="ECO:0000256" key="11">
    <source>
        <dbReference type="ARBA" id="ARBA00022989"/>
    </source>
</evidence>
<keyword evidence="10 16" id="KW-0573">Peptidoglycan synthesis</keyword>
<dbReference type="Gene3D" id="3.40.710.10">
    <property type="entry name" value="DD-peptidase/beta-lactamase superfamily"/>
    <property type="match status" value="1"/>
</dbReference>
<dbReference type="InterPro" id="IPR037532">
    <property type="entry name" value="FtsI_transpept"/>
</dbReference>
<evidence type="ECO:0000256" key="15">
    <source>
        <dbReference type="ARBA" id="ARBA00023316"/>
    </source>
</evidence>
<dbReference type="Proteomes" id="UP000006764">
    <property type="component" value="Chromosome"/>
</dbReference>
<sequence length="555" mass="59826">MVLGALGVCALVLGWRALDLQVLQHDFLARQGDLRNLRTEPLAAHRGVITDRANRPLAVSTPVTTLWANPREVLAAREQWVKLSNNPVLNSRTLSQRVEANAGREFIYLARHLAPEQAQQVLDLRVPGIYALTEYRRYYPAGEVTSHLVGFTNIDDVGQEGIELSMDNRLRGTPGRKKVVRDLHGRVIQDIAVLEEAHPGSNVTLSIDLRLQYLAYRELLAAVTRNRAAGGSAVVLDARTGEVLAMVNQPAYNPNNRSGVQTAALRNRAITDVFEPGSTIKPLTVAAALESGLVSVNSTVDTRPGTIRVANKTIRDHRNYGVIDITTVLTKSSNVGTTKLALAMEDHALPAFMEHFGLGTATGIPFPGESDGMLPIRSRWRDIETAALSYGYGVSVTALQLARAYAVIANGGIKVPLSLEKVDQPPQGERIISAEHASALVSMLETVISAEGTARRAKVPGYRVAGKTGTVHKLTAAGYADDRYVALFAGIAPAEDPRIVTVVVVDDPQGQDYYGGLVAAPVFGSIMAGVLRTLNIEPEQPVGTYAGVIDREGRL</sequence>
<evidence type="ECO:0000256" key="8">
    <source>
        <dbReference type="ARBA" id="ARBA00022801"/>
    </source>
</evidence>
<keyword evidence="2 16" id="KW-1003">Cell membrane</keyword>
<dbReference type="InterPro" id="IPR036138">
    <property type="entry name" value="PBP_dimer_sf"/>
</dbReference>
<dbReference type="GO" id="GO:0071555">
    <property type="term" value="P:cell wall organization"/>
    <property type="evidence" value="ECO:0007669"/>
    <property type="project" value="UniProtKB-KW"/>
</dbReference>
<dbReference type="Gene3D" id="3.30.450.330">
    <property type="match status" value="1"/>
</dbReference>
<evidence type="ECO:0000256" key="14">
    <source>
        <dbReference type="ARBA" id="ARBA00023306"/>
    </source>
</evidence>
<evidence type="ECO:0000256" key="16">
    <source>
        <dbReference type="HAMAP-Rule" id="MF_02080"/>
    </source>
</evidence>
<comment type="function">
    <text evidence="16">Catalyzes cross-linking of the peptidoglycan cell wall at the division septum.</text>
</comment>
<dbReference type="GO" id="GO:0008360">
    <property type="term" value="P:regulation of cell shape"/>
    <property type="evidence" value="ECO:0007669"/>
    <property type="project" value="UniProtKB-KW"/>
</dbReference>
<dbReference type="STRING" id="391936.S7S_04785"/>
<protein>
    <recommendedName>
        <fullName evidence="16">Peptidoglycan D,D-transpeptidase FtsI</fullName>
        <ecNumber evidence="16">3.4.16.4</ecNumber>
    </recommendedName>
    <alternativeName>
        <fullName evidence="16">Penicillin-binding protein 3</fullName>
        <shortName evidence="16">PBP-3</shortName>
    </alternativeName>
</protein>
<keyword evidence="8 16" id="KW-0378">Hydrolase</keyword>
<organism evidence="19 20">
    <name type="scientific">Isoalcanivorax pacificus W11-5</name>
    <dbReference type="NCBI Taxonomy" id="391936"/>
    <lineage>
        <taxon>Bacteria</taxon>
        <taxon>Pseudomonadati</taxon>
        <taxon>Pseudomonadota</taxon>
        <taxon>Gammaproteobacteria</taxon>
        <taxon>Oceanospirillales</taxon>
        <taxon>Alcanivoracaceae</taxon>
        <taxon>Isoalcanivorax</taxon>
    </lineage>
</organism>
<keyword evidence="4 16" id="KW-0132">Cell division</keyword>
<keyword evidence="13 16" id="KW-0717">Septation</keyword>
<dbReference type="GO" id="GO:0009252">
    <property type="term" value="P:peptidoglycan biosynthetic process"/>
    <property type="evidence" value="ECO:0007669"/>
    <property type="project" value="UniProtKB-UniRule"/>
</dbReference>
<dbReference type="EC" id="3.4.16.4" evidence="16"/>
<evidence type="ECO:0000256" key="3">
    <source>
        <dbReference type="ARBA" id="ARBA00022519"/>
    </source>
</evidence>
<comment type="similarity">
    <text evidence="16">Belongs to the transpeptidase family. FtsI subfamily.</text>
</comment>
<keyword evidence="5 16" id="KW-0121">Carboxypeptidase</keyword>
<keyword evidence="15 16" id="KW-0961">Cell wall biogenesis/degradation</keyword>
<dbReference type="GO" id="GO:0000917">
    <property type="term" value="P:division septum assembly"/>
    <property type="evidence" value="ECO:0007669"/>
    <property type="project" value="UniProtKB-KW"/>
</dbReference>
<dbReference type="InterPro" id="IPR050515">
    <property type="entry name" value="Beta-lactam/transpept"/>
</dbReference>
<evidence type="ECO:0000259" key="17">
    <source>
        <dbReference type="Pfam" id="PF00905"/>
    </source>
</evidence>
<comment type="subcellular location">
    <subcellularLocation>
        <location evidence="1">Membrane</location>
    </subcellularLocation>
</comment>
<keyword evidence="7 16" id="KW-0812">Transmembrane</keyword>
<dbReference type="AlphaFoldDB" id="A0A0B4XGX9"/>
<dbReference type="InterPro" id="IPR001460">
    <property type="entry name" value="PCN-bd_Tpept"/>
</dbReference>
<dbReference type="GO" id="GO:0008658">
    <property type="term" value="F:penicillin binding"/>
    <property type="evidence" value="ECO:0007669"/>
    <property type="project" value="InterPro"/>
</dbReference>
<dbReference type="Pfam" id="PF00905">
    <property type="entry name" value="Transpeptidase"/>
    <property type="match status" value="1"/>
</dbReference>
<dbReference type="PANTHER" id="PTHR30627">
    <property type="entry name" value="PEPTIDOGLYCAN D,D-TRANSPEPTIDASE"/>
    <property type="match status" value="1"/>
</dbReference>
<dbReference type="HAMAP" id="MF_02080">
    <property type="entry name" value="FtsI_transpept"/>
    <property type="match status" value="1"/>
</dbReference>
<evidence type="ECO:0000256" key="4">
    <source>
        <dbReference type="ARBA" id="ARBA00022618"/>
    </source>
</evidence>
<evidence type="ECO:0000256" key="1">
    <source>
        <dbReference type="ARBA" id="ARBA00004370"/>
    </source>
</evidence>
<feature type="domain" description="Penicillin-binding protein dimerisation" evidence="18">
    <location>
        <begin position="43"/>
        <end position="190"/>
    </location>
</feature>
<comment type="pathway">
    <text evidence="16">Cell wall biogenesis; peptidoglycan biosynthesis.</text>
</comment>
<proteinExistence type="inferred from homology"/>
<evidence type="ECO:0000259" key="18">
    <source>
        <dbReference type="Pfam" id="PF03717"/>
    </source>
</evidence>
<dbReference type="GO" id="GO:0005886">
    <property type="term" value="C:plasma membrane"/>
    <property type="evidence" value="ECO:0007669"/>
    <property type="project" value="UniProtKB-UniRule"/>
</dbReference>
<keyword evidence="14 16" id="KW-0131">Cell cycle</keyword>
<gene>
    <name evidence="16" type="primary">ftsI</name>
    <name evidence="19" type="ORF">S7S_04785</name>
</gene>
<dbReference type="GO" id="GO:0006508">
    <property type="term" value="P:proteolysis"/>
    <property type="evidence" value="ECO:0007669"/>
    <property type="project" value="UniProtKB-KW"/>
</dbReference>
<dbReference type="SUPFAM" id="SSF56601">
    <property type="entry name" value="beta-lactamase/transpeptidase-like"/>
    <property type="match status" value="1"/>
</dbReference>
<evidence type="ECO:0000313" key="20">
    <source>
        <dbReference type="Proteomes" id="UP000006764"/>
    </source>
</evidence>